<dbReference type="GO" id="GO:0046872">
    <property type="term" value="F:metal ion binding"/>
    <property type="evidence" value="ECO:0007669"/>
    <property type="project" value="UniProtKB-UniRule"/>
</dbReference>
<dbReference type="PATRIC" id="fig|1618645.3.peg.869"/>
<dbReference type="InterPro" id="IPR011977">
    <property type="entry name" value="Pept_M3B_clade3"/>
</dbReference>
<dbReference type="PANTHER" id="PTHR11804:SF5">
    <property type="entry name" value="OLIGOENDOPEPTIDASE F"/>
    <property type="match status" value="1"/>
</dbReference>
<proteinExistence type="inferred from homology"/>
<reference evidence="9 10" key="1">
    <citation type="journal article" date="2015" name="Nature">
        <title>rRNA introns, odd ribosomes, and small enigmatic genomes across a large radiation of phyla.</title>
        <authorList>
            <person name="Brown C.T."/>
            <person name="Hug L.A."/>
            <person name="Thomas B.C."/>
            <person name="Sharon I."/>
            <person name="Castelle C.J."/>
            <person name="Singh A."/>
            <person name="Wilkins M.J."/>
            <person name="Williams K.H."/>
            <person name="Banfield J.F."/>
        </authorList>
    </citation>
    <scope>NUCLEOTIDE SEQUENCE [LARGE SCALE GENOMIC DNA]</scope>
</reference>
<dbReference type="GO" id="GO:0006508">
    <property type="term" value="P:proteolysis"/>
    <property type="evidence" value="ECO:0007669"/>
    <property type="project" value="UniProtKB-KW"/>
</dbReference>
<evidence type="ECO:0000256" key="3">
    <source>
        <dbReference type="ARBA" id="ARBA00022801"/>
    </source>
</evidence>
<name>A0A0G1KSN6_9BACT</name>
<dbReference type="InterPro" id="IPR013647">
    <property type="entry name" value="OligopepF_N_dom"/>
</dbReference>
<evidence type="ECO:0000259" key="8">
    <source>
        <dbReference type="Pfam" id="PF08439"/>
    </source>
</evidence>
<comment type="similarity">
    <text evidence="6">Belongs to the peptidase M3 family.</text>
</comment>
<comment type="caution">
    <text evidence="9">The sequence shown here is derived from an EMBL/GenBank/DDBJ whole genome shotgun (WGS) entry which is preliminary data.</text>
</comment>
<evidence type="ECO:0000256" key="6">
    <source>
        <dbReference type="RuleBase" id="RU003435"/>
    </source>
</evidence>
<dbReference type="NCBIfam" id="TIGR02290">
    <property type="entry name" value="M3_fam_3"/>
    <property type="match status" value="1"/>
</dbReference>
<dbReference type="Pfam" id="PF01432">
    <property type="entry name" value="Peptidase_M3"/>
    <property type="match status" value="1"/>
</dbReference>
<dbReference type="Gene3D" id="1.20.140.70">
    <property type="entry name" value="Oligopeptidase f, N-terminal domain"/>
    <property type="match status" value="1"/>
</dbReference>
<evidence type="ECO:0000313" key="9">
    <source>
        <dbReference type="EMBL" id="KKT59372.1"/>
    </source>
</evidence>
<keyword evidence="5 6" id="KW-0482">Metalloprotease</keyword>
<dbReference type="EMBL" id="LCIR01000014">
    <property type="protein sequence ID" value="KKT59372.1"/>
    <property type="molecule type" value="Genomic_DNA"/>
</dbReference>
<dbReference type="PANTHER" id="PTHR11804">
    <property type="entry name" value="PROTEASE M3 THIMET OLIGOPEPTIDASE-RELATED"/>
    <property type="match status" value="1"/>
</dbReference>
<comment type="cofactor">
    <cofactor evidence="6">
        <name>Zn(2+)</name>
        <dbReference type="ChEBI" id="CHEBI:29105"/>
    </cofactor>
    <text evidence="6">Binds 1 zinc ion.</text>
</comment>
<gene>
    <name evidence="9" type="ORF">UW53_C0014G0006</name>
</gene>
<dbReference type="CDD" id="cd09610">
    <property type="entry name" value="M3B_PepF"/>
    <property type="match status" value="1"/>
</dbReference>
<dbReference type="InterPro" id="IPR042088">
    <property type="entry name" value="OligoPept_F_C"/>
</dbReference>
<evidence type="ECO:0000256" key="2">
    <source>
        <dbReference type="ARBA" id="ARBA00022723"/>
    </source>
</evidence>
<dbReference type="GO" id="GO:0004222">
    <property type="term" value="F:metalloendopeptidase activity"/>
    <property type="evidence" value="ECO:0007669"/>
    <property type="project" value="InterPro"/>
</dbReference>
<keyword evidence="2 6" id="KW-0479">Metal-binding</keyword>
<sequence length="604" mass="68749">MVKRSKKKKELGAPEWDLSDLYASWNDPKIDVDLANCAEEAAIFESRLKGQVKHLTEAAMVAALIDYEAILEKLYKIGNYPGLLVSSDTSNEAFKSLETKVETKITEIKNHLLFFELELFELGEAEWDNLVSHPKLADFRHFLETLRQRKPYHLSFLEERVLNEKAQTSSGALGNIFQNFVSGMAFKIKVGKETKIMSETELLNLLHHPSRNVRKSAADSFSAGLAERAGLFTDIYDYAVQDYHIENKLRGHKYPEERRNLSNEITQESVSALVSASVAGMPLAARYYALKARILGISPLYEYDRYAPLKASRRVVAYPEASKIVLDAYYSFSKKMGTVVEEFYEKNWIDAKIRKGKRGGAFCSSPSPNLHPHVFTNFQGSPRDIMTEAHELGHGAHGMLSRGQHFLDYDTPLTTAETASVFGEMLVFESLKNKASSDEERLSLLAQKIEDIIAAVFRQIAMYKFEARAHYYFREHGRISTKQLNVWWNEEQQAIFGESLVLRPEHGCWWMYVPHIYHTPFYVYSYSFGELLTLSLYAKYKAGETDFEAKYVKLLSAGGSKSPNELLSAGFGVNLSDENFWKEGLTVFESFLKEAEELAKKLGY</sequence>
<dbReference type="Proteomes" id="UP000034087">
    <property type="component" value="Unassembled WGS sequence"/>
</dbReference>
<dbReference type="InterPro" id="IPR045090">
    <property type="entry name" value="Pept_M3A_M3B"/>
</dbReference>
<dbReference type="GO" id="GO:0006518">
    <property type="term" value="P:peptide metabolic process"/>
    <property type="evidence" value="ECO:0007669"/>
    <property type="project" value="TreeGrafter"/>
</dbReference>
<dbReference type="SUPFAM" id="SSF55486">
    <property type="entry name" value="Metalloproteases ('zincins'), catalytic domain"/>
    <property type="match status" value="1"/>
</dbReference>
<evidence type="ECO:0000256" key="5">
    <source>
        <dbReference type="ARBA" id="ARBA00023049"/>
    </source>
</evidence>
<accession>A0A0G1KSN6</accession>
<dbReference type="AlphaFoldDB" id="A0A0G1KSN6"/>
<evidence type="ECO:0000256" key="1">
    <source>
        <dbReference type="ARBA" id="ARBA00022670"/>
    </source>
</evidence>
<keyword evidence="4 6" id="KW-0862">Zinc</keyword>
<dbReference type="Gene3D" id="1.10.1370.20">
    <property type="entry name" value="Oligoendopeptidase f, C-terminal domain"/>
    <property type="match status" value="1"/>
</dbReference>
<dbReference type="Pfam" id="PF08439">
    <property type="entry name" value="Peptidase_M3_N"/>
    <property type="match status" value="1"/>
</dbReference>
<evidence type="ECO:0000256" key="4">
    <source>
        <dbReference type="ARBA" id="ARBA00022833"/>
    </source>
</evidence>
<organism evidence="9 10">
    <name type="scientific">Candidatus Giovannonibacteria bacterium GW2011_GWA1_44_25</name>
    <dbReference type="NCBI Taxonomy" id="1618645"/>
    <lineage>
        <taxon>Bacteria</taxon>
        <taxon>Candidatus Giovannoniibacteriota</taxon>
    </lineage>
</organism>
<evidence type="ECO:0000313" key="10">
    <source>
        <dbReference type="Proteomes" id="UP000034087"/>
    </source>
</evidence>
<keyword evidence="1 6" id="KW-0645">Protease</keyword>
<feature type="domain" description="Peptidase M3A/M3B catalytic" evidence="7">
    <location>
        <begin position="205"/>
        <end position="577"/>
    </location>
</feature>
<dbReference type="InterPro" id="IPR001567">
    <property type="entry name" value="Pept_M3A_M3B_dom"/>
</dbReference>
<feature type="domain" description="Oligopeptidase F N-terminal" evidence="8">
    <location>
        <begin position="118"/>
        <end position="186"/>
    </location>
</feature>
<protein>
    <submittedName>
        <fullName evidence="9">PepF/M3 family oligoendopeptidase</fullName>
    </submittedName>
</protein>
<evidence type="ECO:0000259" key="7">
    <source>
        <dbReference type="Pfam" id="PF01432"/>
    </source>
</evidence>
<keyword evidence="3 6" id="KW-0378">Hydrolase</keyword>